<dbReference type="Proteomes" id="UP000728185">
    <property type="component" value="Unassembled WGS sequence"/>
</dbReference>
<name>A0A8E0S6J6_9TREM</name>
<feature type="region of interest" description="Disordered" evidence="1">
    <location>
        <begin position="63"/>
        <end position="84"/>
    </location>
</feature>
<sequence length="769" mass="84137">ILPPSQCNCQNPCEQITYSIESITQALKAPLFAQPAGIFSTSEDSTDHLWQGRSKSLISGLANNRGDPLTEHGSQASDFHSSARGLEDHKRDVGYGTLIQTWAFLREANRTAFEHLRQLSRLLQSLHMDLQTVERAVTSVQLKQTLITSQSIRGQTYDWQSAYDKSQNNDHDHINTNINNLMRSDSSSGLCMDAEEHERILSRVRNLGEEFVRLFRQSVLFRDVSQMPGHDLHVHLVRLFFLRVVPEFDRLSNQLQHNDLFSDVTMLDLQRKANQCKQSTSSQAPGSKRGTDTATSTTNGTGRLISSHADRIQLEQASGDIASLQAVLLATDSQFKQLRSSFTKLTQDNEELIEAISLDQLKLGSVAHPGNSFVTMTIQLTRDKNRLVRLESVQTIYNPFTELVDLIVSGLVMAFLAVFLLDICTSHHSVSRGLICCTDPTISAIEETSPDKPSLIVHSGCEPLTDCAESTICPPPGPSFHSSTEFCKTARPMVMMMDHPNTVTNYSRFCTLCSTRTSTEWPVLSPTKVIKQSTSTCAVQNKSNGECYTHQTQALCEQSRVDCVSALDTDSGKPSSAATHPSSSLESGSMNKWEQPSTSTSHASTLKCGLYLESPTYLVPSRLPPAPSRDQCPSRSNACQPVRGVPPQMQSFVNLSDTIPEGLLASQETVRKRSDNCPISAIPAEINGSIFLPSIRTMADPMNGSYDGDCSSTVSPRSVIGGVEPYGSVQVSPNCCGTPCDHDGLAGDVGHSATALGSFFLNSSDASRH</sequence>
<proteinExistence type="predicted"/>
<organism evidence="2 3">
    <name type="scientific">Fasciolopsis buskii</name>
    <dbReference type="NCBI Taxonomy" id="27845"/>
    <lineage>
        <taxon>Eukaryota</taxon>
        <taxon>Metazoa</taxon>
        <taxon>Spiralia</taxon>
        <taxon>Lophotrochozoa</taxon>
        <taxon>Platyhelminthes</taxon>
        <taxon>Trematoda</taxon>
        <taxon>Digenea</taxon>
        <taxon>Plagiorchiida</taxon>
        <taxon>Echinostomata</taxon>
        <taxon>Echinostomatoidea</taxon>
        <taxon>Fasciolidae</taxon>
        <taxon>Fasciolopsis</taxon>
    </lineage>
</organism>
<feature type="region of interest" description="Disordered" evidence="1">
    <location>
        <begin position="567"/>
        <end position="598"/>
    </location>
</feature>
<keyword evidence="3" id="KW-1185">Reference proteome</keyword>
<dbReference type="OrthoDB" id="6021021at2759"/>
<feature type="compositionally biased region" description="Polar residues" evidence="1">
    <location>
        <begin position="572"/>
        <end position="598"/>
    </location>
</feature>
<feature type="region of interest" description="Disordered" evidence="1">
    <location>
        <begin position="275"/>
        <end position="303"/>
    </location>
</feature>
<feature type="non-terminal residue" evidence="2">
    <location>
        <position position="769"/>
    </location>
</feature>
<comment type="caution">
    <text evidence="2">The sequence shown here is derived from an EMBL/GenBank/DDBJ whole genome shotgun (WGS) entry which is preliminary data.</text>
</comment>
<evidence type="ECO:0000256" key="1">
    <source>
        <dbReference type="SAM" id="MobiDB-lite"/>
    </source>
</evidence>
<dbReference type="AlphaFoldDB" id="A0A8E0S6J6"/>
<reference evidence="2" key="1">
    <citation type="submission" date="2019-05" db="EMBL/GenBank/DDBJ databases">
        <title>Annotation for the trematode Fasciolopsis buski.</title>
        <authorList>
            <person name="Choi Y.-J."/>
        </authorList>
    </citation>
    <scope>NUCLEOTIDE SEQUENCE</scope>
    <source>
        <strain evidence="2">HT</strain>
        <tissue evidence="2">Whole worm</tissue>
    </source>
</reference>
<feature type="compositionally biased region" description="Polar residues" evidence="1">
    <location>
        <begin position="275"/>
        <end position="285"/>
    </location>
</feature>
<evidence type="ECO:0000313" key="3">
    <source>
        <dbReference type="Proteomes" id="UP000728185"/>
    </source>
</evidence>
<evidence type="ECO:0000313" key="2">
    <source>
        <dbReference type="EMBL" id="KAA0199373.1"/>
    </source>
</evidence>
<gene>
    <name evidence="2" type="ORF">FBUS_00205</name>
</gene>
<accession>A0A8E0S6J6</accession>
<dbReference type="EMBL" id="LUCM01001165">
    <property type="protein sequence ID" value="KAA0199373.1"/>
    <property type="molecule type" value="Genomic_DNA"/>
</dbReference>
<feature type="compositionally biased region" description="Low complexity" evidence="1">
    <location>
        <begin position="292"/>
        <end position="302"/>
    </location>
</feature>
<protein>
    <submittedName>
        <fullName evidence="2">Amiloride-sensitive cation channel 4-A</fullName>
    </submittedName>
</protein>